<dbReference type="Proteomes" id="UP001515660">
    <property type="component" value="Unassembled WGS sequence"/>
</dbReference>
<dbReference type="EMBL" id="JAANHS010000001">
    <property type="protein sequence ID" value="NHB75439.1"/>
    <property type="molecule type" value="Genomic_DNA"/>
</dbReference>
<keyword evidence="1" id="KW-0732">Signal</keyword>
<proteinExistence type="predicted"/>
<dbReference type="RefSeq" id="WP_166401479.1">
    <property type="nucleotide sequence ID" value="NZ_JAANHS010000001.1"/>
</dbReference>
<comment type="caution">
    <text evidence="2">The sequence shown here is derived from an EMBL/GenBank/DDBJ whole genome shotgun (WGS) entry which is preliminary data.</text>
</comment>
<protein>
    <submittedName>
        <fullName evidence="2">Uncharacterized protein</fullName>
    </submittedName>
</protein>
<feature type="chain" id="PRO_5046796133" evidence="1">
    <location>
        <begin position="25"/>
        <end position="103"/>
    </location>
</feature>
<feature type="signal peptide" evidence="1">
    <location>
        <begin position="1"/>
        <end position="24"/>
    </location>
</feature>
<organism evidence="2 3">
    <name type="scientific">Rhodobacter calidifons</name>
    <dbReference type="NCBI Taxonomy" id="2715277"/>
    <lineage>
        <taxon>Bacteria</taxon>
        <taxon>Pseudomonadati</taxon>
        <taxon>Pseudomonadota</taxon>
        <taxon>Alphaproteobacteria</taxon>
        <taxon>Rhodobacterales</taxon>
        <taxon>Rhodobacter group</taxon>
        <taxon>Rhodobacter</taxon>
    </lineage>
</organism>
<sequence length="103" mass="10884">MTQQLFALSFGLAAVLAASQIAHSAPHCDTRERVTALLAERYGETRRAVGLAGQAAVMELFAAEATGTWSITLTLPDGRMCLMASGSDYETLTEDLPARGNPA</sequence>
<evidence type="ECO:0000256" key="1">
    <source>
        <dbReference type="SAM" id="SignalP"/>
    </source>
</evidence>
<evidence type="ECO:0000313" key="2">
    <source>
        <dbReference type="EMBL" id="NHB75439.1"/>
    </source>
</evidence>
<gene>
    <name evidence="2" type="ORF">G8O29_01625</name>
</gene>
<keyword evidence="3" id="KW-1185">Reference proteome</keyword>
<accession>A0ABX0G2W6</accession>
<evidence type="ECO:0000313" key="3">
    <source>
        <dbReference type="Proteomes" id="UP001515660"/>
    </source>
</evidence>
<reference evidence="2 3" key="1">
    <citation type="journal article" date="2022" name="Microorganisms">
        <title>Genome Sequence and Characterization of a Xanthorhodopsin-Containing, Aerobic Anoxygenic Phototrophic Rhodobacter Species, Isolated from Mesophilic Conditions at Yellowstone National Park.</title>
        <authorList>
            <person name="Kyndt J.A."/>
            <person name="Robertson S."/>
            <person name="Shoffstall I.B."/>
            <person name="Ramaley R.F."/>
            <person name="Meyer T.E."/>
        </authorList>
    </citation>
    <scope>NUCLEOTIDE SEQUENCE [LARGE SCALE GENOMIC DNA]</scope>
    <source>
        <strain evidence="2 3">M37P</strain>
    </source>
</reference>
<name>A0ABX0G2W6_9RHOB</name>